<evidence type="ECO:0000256" key="1">
    <source>
        <dbReference type="SAM" id="MobiDB-lite"/>
    </source>
</evidence>
<reference evidence="2 3" key="1">
    <citation type="journal article" date="2015" name="Proc. Natl. Acad. Sci. U.S.A.">
        <title>The resurrection genome of Boea hygrometrica: A blueprint for survival of dehydration.</title>
        <authorList>
            <person name="Xiao L."/>
            <person name="Yang G."/>
            <person name="Zhang L."/>
            <person name="Yang X."/>
            <person name="Zhao S."/>
            <person name="Ji Z."/>
            <person name="Zhou Q."/>
            <person name="Hu M."/>
            <person name="Wang Y."/>
            <person name="Chen M."/>
            <person name="Xu Y."/>
            <person name="Jin H."/>
            <person name="Xiao X."/>
            <person name="Hu G."/>
            <person name="Bao F."/>
            <person name="Hu Y."/>
            <person name="Wan P."/>
            <person name="Li L."/>
            <person name="Deng X."/>
            <person name="Kuang T."/>
            <person name="Xiang C."/>
            <person name="Zhu J.K."/>
            <person name="Oliver M.J."/>
            <person name="He Y."/>
        </authorList>
    </citation>
    <scope>NUCLEOTIDE SEQUENCE [LARGE SCALE GENOMIC DNA]</scope>
    <source>
        <strain evidence="3">cv. XS01</strain>
    </source>
</reference>
<organism evidence="2 3">
    <name type="scientific">Dorcoceras hygrometricum</name>
    <dbReference type="NCBI Taxonomy" id="472368"/>
    <lineage>
        <taxon>Eukaryota</taxon>
        <taxon>Viridiplantae</taxon>
        <taxon>Streptophyta</taxon>
        <taxon>Embryophyta</taxon>
        <taxon>Tracheophyta</taxon>
        <taxon>Spermatophyta</taxon>
        <taxon>Magnoliopsida</taxon>
        <taxon>eudicotyledons</taxon>
        <taxon>Gunneridae</taxon>
        <taxon>Pentapetalae</taxon>
        <taxon>asterids</taxon>
        <taxon>lamiids</taxon>
        <taxon>Lamiales</taxon>
        <taxon>Gesneriaceae</taxon>
        <taxon>Didymocarpoideae</taxon>
        <taxon>Trichosporeae</taxon>
        <taxon>Loxocarpinae</taxon>
        <taxon>Dorcoceras</taxon>
    </lineage>
</organism>
<feature type="region of interest" description="Disordered" evidence="1">
    <location>
        <begin position="1"/>
        <end position="197"/>
    </location>
</feature>
<feature type="compositionally biased region" description="Polar residues" evidence="1">
    <location>
        <begin position="51"/>
        <end position="68"/>
    </location>
</feature>
<gene>
    <name evidence="2" type="ORF">F511_25927</name>
</gene>
<dbReference type="Proteomes" id="UP000250235">
    <property type="component" value="Unassembled WGS sequence"/>
</dbReference>
<proteinExistence type="predicted"/>
<sequence length="197" mass="22522">MDLDEKNRAKLWKKEPTGKETSSEKRSAKYDEQGGSKQAQEQMIRREQLEVKTSSDSTTVDAIKSTSWYIEPGWLRSNQLSKQNRRRMNTRAELDETTSKSTAQADDVHVEKSEVKKSQAGKPDQGRENLIKEPQQLDAYDGEEEGCCSGRRNQLGRKPVEKPDQERDLSSMMNKVAQSSSRADDKKRTARSKNQLR</sequence>
<protein>
    <submittedName>
        <fullName evidence="2">Pentatricopeptide repeat-containing protein-like</fullName>
    </submittedName>
</protein>
<dbReference type="AlphaFoldDB" id="A0A2Z7BAD1"/>
<feature type="compositionally biased region" description="Basic and acidic residues" evidence="1">
    <location>
        <begin position="1"/>
        <end position="34"/>
    </location>
</feature>
<accession>A0A2Z7BAD1</accession>
<feature type="compositionally biased region" description="Basic and acidic residues" evidence="1">
    <location>
        <begin position="106"/>
        <end position="117"/>
    </location>
</feature>
<evidence type="ECO:0000313" key="3">
    <source>
        <dbReference type="Proteomes" id="UP000250235"/>
    </source>
</evidence>
<name>A0A2Z7BAD1_9LAMI</name>
<feature type="compositionally biased region" description="Basic and acidic residues" evidence="1">
    <location>
        <begin position="158"/>
        <end position="169"/>
    </location>
</feature>
<feature type="compositionally biased region" description="Polar residues" evidence="1">
    <location>
        <begin position="171"/>
        <end position="181"/>
    </location>
</feature>
<evidence type="ECO:0000313" key="2">
    <source>
        <dbReference type="EMBL" id="KZV28749.1"/>
    </source>
</evidence>
<keyword evidence="3" id="KW-1185">Reference proteome</keyword>
<feature type="compositionally biased region" description="Basic residues" evidence="1">
    <location>
        <begin position="188"/>
        <end position="197"/>
    </location>
</feature>
<dbReference type="EMBL" id="KV010013">
    <property type="protein sequence ID" value="KZV28749.1"/>
    <property type="molecule type" value="Genomic_DNA"/>
</dbReference>